<dbReference type="GO" id="GO:0010494">
    <property type="term" value="C:cytoplasmic stress granule"/>
    <property type="evidence" value="ECO:0007669"/>
    <property type="project" value="TreeGrafter"/>
</dbReference>
<evidence type="ECO:0000313" key="5">
    <source>
        <dbReference type="Proteomes" id="UP000677228"/>
    </source>
</evidence>
<keyword evidence="1" id="KW-0694">RNA-binding</keyword>
<protein>
    <recommendedName>
        <fullName evidence="2">RRM domain-containing protein</fullName>
    </recommendedName>
</protein>
<dbReference type="Gene3D" id="3.30.70.330">
    <property type="match status" value="2"/>
</dbReference>
<dbReference type="SUPFAM" id="SSF54928">
    <property type="entry name" value="RNA-binding domain, RBD"/>
    <property type="match status" value="1"/>
</dbReference>
<dbReference type="PANTHER" id="PTHR47640:SF5">
    <property type="entry name" value="RRM DOMAIN-CONTAINING PROTEIN"/>
    <property type="match status" value="1"/>
</dbReference>
<accession>A0A8S2FSZ6</accession>
<comment type="caution">
    <text evidence="3">The sequence shown here is derived from an EMBL/GenBank/DDBJ whole genome shotgun (WGS) entry which is preliminary data.</text>
</comment>
<dbReference type="AlphaFoldDB" id="A0A8S2FSZ6"/>
<dbReference type="EMBL" id="CAJOBA010061995">
    <property type="protein sequence ID" value="CAF4334860.1"/>
    <property type="molecule type" value="Genomic_DNA"/>
</dbReference>
<dbReference type="Proteomes" id="UP000677228">
    <property type="component" value="Unassembled WGS sequence"/>
</dbReference>
<dbReference type="InterPro" id="IPR012677">
    <property type="entry name" value="Nucleotide-bd_a/b_plait_sf"/>
</dbReference>
<feature type="domain" description="RRM" evidence="2">
    <location>
        <begin position="91"/>
        <end position="115"/>
    </location>
</feature>
<name>A0A8S2FSZ6_9BILA</name>
<evidence type="ECO:0000259" key="2">
    <source>
        <dbReference type="Pfam" id="PF00076"/>
    </source>
</evidence>
<dbReference type="InterPro" id="IPR050825">
    <property type="entry name" value="RBM42_RBP45_47-like"/>
</dbReference>
<dbReference type="Pfam" id="PF00076">
    <property type="entry name" value="RRM_1"/>
    <property type="match status" value="2"/>
</dbReference>
<dbReference type="GO" id="GO:0034063">
    <property type="term" value="P:stress granule assembly"/>
    <property type="evidence" value="ECO:0007669"/>
    <property type="project" value="TreeGrafter"/>
</dbReference>
<reference evidence="3" key="1">
    <citation type="submission" date="2021-02" db="EMBL/GenBank/DDBJ databases">
        <authorList>
            <person name="Nowell W R."/>
        </authorList>
    </citation>
    <scope>NUCLEOTIDE SEQUENCE</scope>
</reference>
<evidence type="ECO:0000313" key="3">
    <source>
        <dbReference type="EMBL" id="CAF1545800.1"/>
    </source>
</evidence>
<dbReference type="EMBL" id="CAJNOK010039592">
    <property type="protein sequence ID" value="CAF1545800.1"/>
    <property type="molecule type" value="Genomic_DNA"/>
</dbReference>
<dbReference type="PANTHER" id="PTHR47640">
    <property type="entry name" value="TRNA SELENOCYSTEINE 1-ASSOCIATED PROTEIN 1-RELATED-RELATED"/>
    <property type="match status" value="1"/>
</dbReference>
<sequence>MAKYVGNLENTVTEDLLLALFTQIGPCKGCKIIHEVRSLLNHAFLSEFNEHQTAAHALLAMNKRLCMGKKLASSAVLINKRTYYFLEHFHIFVGDLAPEIDQNTLRDAFSPFGDIS</sequence>
<dbReference type="GO" id="GO:0003729">
    <property type="term" value="F:mRNA binding"/>
    <property type="evidence" value="ECO:0007669"/>
    <property type="project" value="InterPro"/>
</dbReference>
<dbReference type="GO" id="GO:0000184">
    <property type="term" value="P:nuclear-transcribed mRNA catabolic process, nonsense-mediated decay"/>
    <property type="evidence" value="ECO:0007669"/>
    <property type="project" value="TreeGrafter"/>
</dbReference>
<evidence type="ECO:0000313" key="4">
    <source>
        <dbReference type="EMBL" id="CAF4334860.1"/>
    </source>
</evidence>
<organism evidence="3 5">
    <name type="scientific">Didymodactylos carnosus</name>
    <dbReference type="NCBI Taxonomy" id="1234261"/>
    <lineage>
        <taxon>Eukaryota</taxon>
        <taxon>Metazoa</taxon>
        <taxon>Spiralia</taxon>
        <taxon>Gnathifera</taxon>
        <taxon>Rotifera</taxon>
        <taxon>Eurotatoria</taxon>
        <taxon>Bdelloidea</taxon>
        <taxon>Philodinida</taxon>
        <taxon>Philodinidae</taxon>
        <taxon>Didymodactylos</taxon>
    </lineage>
</organism>
<feature type="domain" description="RRM" evidence="2">
    <location>
        <begin position="4"/>
        <end position="71"/>
    </location>
</feature>
<dbReference type="InterPro" id="IPR000504">
    <property type="entry name" value="RRM_dom"/>
</dbReference>
<dbReference type="Proteomes" id="UP000682733">
    <property type="component" value="Unassembled WGS sequence"/>
</dbReference>
<proteinExistence type="predicted"/>
<dbReference type="InterPro" id="IPR035979">
    <property type="entry name" value="RBD_domain_sf"/>
</dbReference>
<dbReference type="GO" id="GO:0043488">
    <property type="term" value="P:regulation of mRNA stability"/>
    <property type="evidence" value="ECO:0007669"/>
    <property type="project" value="TreeGrafter"/>
</dbReference>
<evidence type="ECO:0000256" key="1">
    <source>
        <dbReference type="ARBA" id="ARBA00022884"/>
    </source>
</evidence>
<gene>
    <name evidence="3" type="ORF">OVA965_LOCUS39015</name>
    <name evidence="4" type="ORF">TMI583_LOCUS40267</name>
</gene>